<keyword evidence="3" id="KW-1185">Reference proteome</keyword>
<organism evidence="2 3">
    <name type="scientific">Samsonia erythrinae</name>
    <dbReference type="NCBI Taxonomy" id="160434"/>
    <lineage>
        <taxon>Bacteria</taxon>
        <taxon>Pseudomonadati</taxon>
        <taxon>Pseudomonadota</taxon>
        <taxon>Gammaproteobacteria</taxon>
        <taxon>Enterobacterales</taxon>
        <taxon>Pectobacteriaceae</taxon>
        <taxon>Samsonia</taxon>
    </lineage>
</organism>
<feature type="transmembrane region" description="Helical" evidence="1">
    <location>
        <begin position="46"/>
        <end position="69"/>
    </location>
</feature>
<dbReference type="OrthoDB" id="6506863at2"/>
<dbReference type="AlphaFoldDB" id="A0A4R3VM03"/>
<comment type="caution">
    <text evidence="2">The sequence shown here is derived from an EMBL/GenBank/DDBJ whole genome shotgun (WGS) entry which is preliminary data.</text>
</comment>
<keyword evidence="1" id="KW-1133">Transmembrane helix</keyword>
<dbReference type="Proteomes" id="UP000295433">
    <property type="component" value="Unassembled WGS sequence"/>
</dbReference>
<protein>
    <submittedName>
        <fullName evidence="2">Uncharacterized protein</fullName>
    </submittedName>
</protein>
<evidence type="ECO:0000256" key="1">
    <source>
        <dbReference type="SAM" id="Phobius"/>
    </source>
</evidence>
<dbReference type="EMBL" id="SMBY01000002">
    <property type="protein sequence ID" value="TCV07575.1"/>
    <property type="molecule type" value="Genomic_DNA"/>
</dbReference>
<evidence type="ECO:0000313" key="3">
    <source>
        <dbReference type="Proteomes" id="UP000295433"/>
    </source>
</evidence>
<gene>
    <name evidence="2" type="ORF">EDC54_102131</name>
</gene>
<evidence type="ECO:0000313" key="2">
    <source>
        <dbReference type="EMBL" id="TCV07575.1"/>
    </source>
</evidence>
<name>A0A4R3VM03_9GAMM</name>
<sequence>MRKKTTFMHLILSILYGTICFFFLGIVLRLVITYMYAGNFHIGMDAIFKTLIMSGIAGVAAGSGSWIFAKIDEHKARKSKHSDP</sequence>
<dbReference type="RefSeq" id="WP_132453910.1">
    <property type="nucleotide sequence ID" value="NZ_JAWIZJ010000002.1"/>
</dbReference>
<feature type="transmembrane region" description="Helical" evidence="1">
    <location>
        <begin position="7"/>
        <end position="34"/>
    </location>
</feature>
<keyword evidence="1" id="KW-0472">Membrane</keyword>
<reference evidence="2 3" key="1">
    <citation type="submission" date="2019-03" db="EMBL/GenBank/DDBJ databases">
        <title>Genomic Encyclopedia of Type Strains, Phase IV (KMG-IV): sequencing the most valuable type-strain genomes for metagenomic binning, comparative biology and taxonomic classification.</title>
        <authorList>
            <person name="Goeker M."/>
        </authorList>
    </citation>
    <scope>NUCLEOTIDE SEQUENCE [LARGE SCALE GENOMIC DNA]</scope>
    <source>
        <strain evidence="2 3">DSM 16730</strain>
    </source>
</reference>
<accession>A0A4R3VM03</accession>
<proteinExistence type="predicted"/>
<keyword evidence="1" id="KW-0812">Transmembrane</keyword>